<dbReference type="InterPro" id="IPR026797">
    <property type="entry name" value="HAUS_6"/>
</dbReference>
<accession>A0A4W3HKD6</accession>
<evidence type="ECO:0000313" key="3">
    <source>
        <dbReference type="Proteomes" id="UP000314986"/>
    </source>
</evidence>
<dbReference type="AlphaFoldDB" id="A0A4W3HKD6"/>
<dbReference type="GO" id="GO:0051225">
    <property type="term" value="P:spindle assembly"/>
    <property type="evidence" value="ECO:0007669"/>
    <property type="project" value="InterPro"/>
</dbReference>
<dbReference type="OMA" id="KEHLWLA"/>
<keyword evidence="3" id="KW-1185">Reference proteome</keyword>
<name>A0A4W3HKD6_CALMI</name>
<reference evidence="2" key="4">
    <citation type="submission" date="2025-08" db="UniProtKB">
        <authorList>
            <consortium name="Ensembl"/>
        </authorList>
    </citation>
    <scope>IDENTIFICATION</scope>
</reference>
<evidence type="ECO:0000313" key="2">
    <source>
        <dbReference type="Ensembl" id="ENSCMIP00000016516.1"/>
    </source>
</evidence>
<reference evidence="3" key="3">
    <citation type="journal article" date="2014" name="Nature">
        <title>Elephant shark genome provides unique insights into gnathostome evolution.</title>
        <authorList>
            <consortium name="International Elephant Shark Genome Sequencing Consortium"/>
            <person name="Venkatesh B."/>
            <person name="Lee A.P."/>
            <person name="Ravi V."/>
            <person name="Maurya A.K."/>
            <person name="Lian M.M."/>
            <person name="Swann J.B."/>
            <person name="Ohta Y."/>
            <person name="Flajnik M.F."/>
            <person name="Sutoh Y."/>
            <person name="Kasahara M."/>
            <person name="Hoon S."/>
            <person name="Gangu V."/>
            <person name="Roy S.W."/>
            <person name="Irimia M."/>
            <person name="Korzh V."/>
            <person name="Kondrychyn I."/>
            <person name="Lim Z.W."/>
            <person name="Tay B.H."/>
            <person name="Tohari S."/>
            <person name="Kong K.W."/>
            <person name="Ho S."/>
            <person name="Lorente-Galdos B."/>
            <person name="Quilez J."/>
            <person name="Marques-Bonet T."/>
            <person name="Raney B.J."/>
            <person name="Ingham P.W."/>
            <person name="Tay A."/>
            <person name="Hillier L.W."/>
            <person name="Minx P."/>
            <person name="Boehm T."/>
            <person name="Wilson R.K."/>
            <person name="Brenner S."/>
            <person name="Warren W.C."/>
        </authorList>
    </citation>
    <scope>NUCLEOTIDE SEQUENCE [LARGE SCALE GENOMIC DNA]</scope>
</reference>
<evidence type="ECO:0000259" key="1">
    <source>
        <dbReference type="Pfam" id="PF14661"/>
    </source>
</evidence>
<dbReference type="InterPro" id="IPR028163">
    <property type="entry name" value="HAUS_6_N"/>
</dbReference>
<dbReference type="Pfam" id="PF14661">
    <property type="entry name" value="HAUS6_N"/>
    <property type="match status" value="1"/>
</dbReference>
<reference evidence="3" key="1">
    <citation type="journal article" date="2006" name="Science">
        <title>Ancient noncoding elements conserved in the human genome.</title>
        <authorList>
            <person name="Venkatesh B."/>
            <person name="Kirkness E.F."/>
            <person name="Loh Y.H."/>
            <person name="Halpern A.L."/>
            <person name="Lee A.P."/>
            <person name="Johnson J."/>
            <person name="Dandona N."/>
            <person name="Viswanathan L.D."/>
            <person name="Tay A."/>
            <person name="Venter J.C."/>
            <person name="Strausberg R.L."/>
            <person name="Brenner S."/>
        </authorList>
    </citation>
    <scope>NUCLEOTIDE SEQUENCE [LARGE SCALE GENOMIC DNA]</scope>
</reference>
<dbReference type="PANTHER" id="PTHR16151">
    <property type="entry name" value="HAUS AUGMIN-LIKE COMPLEX SUBUNIT 6"/>
    <property type="match status" value="1"/>
</dbReference>
<dbReference type="PANTHER" id="PTHR16151:SF2">
    <property type="entry name" value="HAUS AUGMIN-LIKE COMPLEX SUBUNIT 6"/>
    <property type="match status" value="1"/>
</dbReference>
<dbReference type="GeneTree" id="ENSGT00390000008250"/>
<sequence>MEAAATSGAKERLWSALLALGFSAPEEAGRLPAVPRGGVWRGSSRTVFGKNMFDKPNMDAFQTVAHYLFVMLDQTRSNSLFRDCWPIYDKKMAVVFRKACYEW</sequence>
<dbReference type="GO" id="GO:0070652">
    <property type="term" value="C:HAUS complex"/>
    <property type="evidence" value="ECO:0007669"/>
    <property type="project" value="InterPro"/>
</dbReference>
<reference evidence="3" key="2">
    <citation type="journal article" date="2007" name="PLoS Biol.">
        <title>Survey sequencing and comparative analysis of the elephant shark (Callorhinchus milii) genome.</title>
        <authorList>
            <person name="Venkatesh B."/>
            <person name="Kirkness E.F."/>
            <person name="Loh Y.H."/>
            <person name="Halpern A.L."/>
            <person name="Lee A.P."/>
            <person name="Johnson J."/>
            <person name="Dandona N."/>
            <person name="Viswanathan L.D."/>
            <person name="Tay A."/>
            <person name="Venter J.C."/>
            <person name="Strausberg R.L."/>
            <person name="Brenner S."/>
        </authorList>
    </citation>
    <scope>NUCLEOTIDE SEQUENCE [LARGE SCALE GENOMIC DNA]</scope>
</reference>
<dbReference type="GO" id="GO:1990498">
    <property type="term" value="C:mitotic spindle microtubule"/>
    <property type="evidence" value="ECO:0007669"/>
    <property type="project" value="TreeGrafter"/>
</dbReference>
<dbReference type="STRING" id="7868.ENSCMIP00000016516"/>
<proteinExistence type="predicted"/>
<organism evidence="2 3">
    <name type="scientific">Callorhinchus milii</name>
    <name type="common">Ghost shark</name>
    <dbReference type="NCBI Taxonomy" id="7868"/>
    <lineage>
        <taxon>Eukaryota</taxon>
        <taxon>Metazoa</taxon>
        <taxon>Chordata</taxon>
        <taxon>Craniata</taxon>
        <taxon>Vertebrata</taxon>
        <taxon>Chondrichthyes</taxon>
        <taxon>Holocephali</taxon>
        <taxon>Chimaeriformes</taxon>
        <taxon>Callorhinchidae</taxon>
        <taxon>Callorhinchus</taxon>
    </lineage>
</organism>
<dbReference type="Proteomes" id="UP000314986">
    <property type="component" value="Unassembled WGS sequence"/>
</dbReference>
<dbReference type="InParanoid" id="A0A4W3HKD6"/>
<reference evidence="2" key="5">
    <citation type="submission" date="2025-09" db="UniProtKB">
        <authorList>
            <consortium name="Ensembl"/>
        </authorList>
    </citation>
    <scope>IDENTIFICATION</scope>
</reference>
<feature type="domain" description="HAUS augmin-like complex subunit 6 N-terminal" evidence="1">
    <location>
        <begin position="13"/>
        <end position="103"/>
    </location>
</feature>
<dbReference type="Ensembl" id="ENSCMIT00000016848.1">
    <property type="protein sequence ID" value="ENSCMIP00000016516.1"/>
    <property type="gene ID" value="ENSCMIG00000007962.1"/>
</dbReference>
<protein>
    <recommendedName>
        <fullName evidence="1">HAUS augmin-like complex subunit 6 N-terminal domain-containing protein</fullName>
    </recommendedName>
</protein>
<dbReference type="GO" id="GO:0008017">
    <property type="term" value="F:microtubule binding"/>
    <property type="evidence" value="ECO:0007669"/>
    <property type="project" value="TreeGrafter"/>
</dbReference>